<evidence type="ECO:0000313" key="2">
    <source>
        <dbReference type="EMBL" id="SNS20226.1"/>
    </source>
</evidence>
<feature type="transmembrane region" description="Helical" evidence="1">
    <location>
        <begin position="35"/>
        <end position="59"/>
    </location>
</feature>
<proteinExistence type="predicted"/>
<evidence type="ECO:0000256" key="1">
    <source>
        <dbReference type="SAM" id="Phobius"/>
    </source>
</evidence>
<reference evidence="3" key="1">
    <citation type="submission" date="2017-06" db="EMBL/GenBank/DDBJ databases">
        <authorList>
            <person name="Varghese N."/>
            <person name="Submissions S."/>
        </authorList>
    </citation>
    <scope>NUCLEOTIDE SEQUENCE [LARGE SCALE GENOMIC DNA]</scope>
    <source>
        <strain evidence="3">DSM 22348</strain>
    </source>
</reference>
<dbReference type="AlphaFoldDB" id="A0A239CJ26"/>
<dbReference type="InterPro" id="IPR038770">
    <property type="entry name" value="Na+/solute_symporter_sf"/>
</dbReference>
<protein>
    <submittedName>
        <fullName evidence="2">Transporter, CPA2 family</fullName>
    </submittedName>
</protein>
<feature type="transmembrane region" description="Helical" evidence="1">
    <location>
        <begin position="133"/>
        <end position="154"/>
    </location>
</feature>
<feature type="transmembrane region" description="Helical" evidence="1">
    <location>
        <begin position="12"/>
        <end position="28"/>
    </location>
</feature>
<feature type="transmembrane region" description="Helical" evidence="1">
    <location>
        <begin position="79"/>
        <end position="96"/>
    </location>
</feature>
<dbReference type="EMBL" id="FZOL01000004">
    <property type="protein sequence ID" value="SNS20226.1"/>
    <property type="molecule type" value="Genomic_DNA"/>
</dbReference>
<accession>A0A239CJ26</accession>
<keyword evidence="1" id="KW-0812">Transmembrane</keyword>
<name>A0A239CJ26_9PSED</name>
<evidence type="ECO:0000313" key="3">
    <source>
        <dbReference type="Proteomes" id="UP000198407"/>
    </source>
</evidence>
<feature type="transmembrane region" description="Helical" evidence="1">
    <location>
        <begin position="357"/>
        <end position="377"/>
    </location>
</feature>
<sequence>MGRAAPQGEVGLSIVLFWALALSLFLIAGEIGRRLGLISIVSHLLLATLGLPLLMLLWVGPHWQLTGAELIAPAWLKTLYGLSFALLLGHILSDVVELKVDRQSLKIALPSFLVPFVCGLACGALLLPEQPWLTALALGLVFAITAVPVLYLYLRNIDYPPAATRRLMQVAIGIDLVCWLLFGLGQGSLDPLSLAWPLLAACAPLPLYLLGLRRPWVFGLSFLALLFVAEHYKLNALIFGIAYLACLAWLKVPLRLPISAQWIKHLQNGVAIPLILTFGIIQIDFQHLLRHLDLLQLGALVVLPIASKMLGNWLGLKWAEPSFPGASRWRENLLLNIRGLSEIVFLNLLLQQQLISPALYFALMLMSLVATLMPALAGLHRIPLNTLTTARRPHAEH</sequence>
<feature type="transmembrane region" description="Helical" evidence="1">
    <location>
        <begin position="294"/>
        <end position="313"/>
    </location>
</feature>
<gene>
    <name evidence="2" type="ORF">SAMN05444352_104242</name>
</gene>
<dbReference type="Proteomes" id="UP000198407">
    <property type="component" value="Unassembled WGS sequence"/>
</dbReference>
<feature type="transmembrane region" description="Helical" evidence="1">
    <location>
        <begin position="108"/>
        <end position="127"/>
    </location>
</feature>
<dbReference type="STRING" id="1215104.GCA_000730585_05233"/>
<feature type="transmembrane region" description="Helical" evidence="1">
    <location>
        <begin position="166"/>
        <end position="182"/>
    </location>
</feature>
<feature type="transmembrane region" description="Helical" evidence="1">
    <location>
        <begin position="262"/>
        <end position="282"/>
    </location>
</feature>
<organism evidence="2 3">
    <name type="scientific">Pseudomonas japonica</name>
    <dbReference type="NCBI Taxonomy" id="256466"/>
    <lineage>
        <taxon>Bacteria</taxon>
        <taxon>Pseudomonadati</taxon>
        <taxon>Pseudomonadota</taxon>
        <taxon>Gammaproteobacteria</taxon>
        <taxon>Pseudomonadales</taxon>
        <taxon>Pseudomonadaceae</taxon>
        <taxon>Pseudomonas</taxon>
    </lineage>
</organism>
<keyword evidence="3" id="KW-1185">Reference proteome</keyword>
<keyword evidence="1" id="KW-1133">Transmembrane helix</keyword>
<keyword evidence="1" id="KW-0472">Membrane</keyword>
<dbReference type="Gene3D" id="1.20.1530.20">
    <property type="match status" value="1"/>
</dbReference>
<feature type="transmembrane region" description="Helical" evidence="1">
    <location>
        <begin position="194"/>
        <end position="211"/>
    </location>
</feature>